<feature type="repeat" description="WD" evidence="3">
    <location>
        <begin position="144"/>
        <end position="184"/>
    </location>
</feature>
<dbReference type="Gene3D" id="2.130.10.10">
    <property type="entry name" value="YVTN repeat-like/Quinoprotein amine dehydrogenase"/>
    <property type="match status" value="1"/>
</dbReference>
<dbReference type="WBParaSite" id="GPUH_0002144501-mRNA-1">
    <property type="protein sequence ID" value="GPUH_0002144501-mRNA-1"/>
    <property type="gene ID" value="GPUH_0002144501"/>
</dbReference>
<reference evidence="4 5" key="2">
    <citation type="submission" date="2018-11" db="EMBL/GenBank/DDBJ databases">
        <authorList>
            <consortium name="Pathogen Informatics"/>
        </authorList>
    </citation>
    <scope>NUCLEOTIDE SEQUENCE [LARGE SCALE GENOMIC DNA]</scope>
</reference>
<evidence type="ECO:0000313" key="6">
    <source>
        <dbReference type="WBParaSite" id="GPUH_0002144501-mRNA-1"/>
    </source>
</evidence>
<sequence length="302" mass="34242">MGNSYTHLATQDPSDLVSETDSSLLQRWAARLTSTDRASYVKMPRSASNINEKHPTVRAAVHSDAIGALAPVRPGMILSGGRDKLIALNNTDTGECVLRWYGHEKEVTKVTYRNTSGKHYILSGSRDSQLRLWQFSSPSTLRIYSGHHMSIAGLAMLDEMRCVSGARDASLRLWDMETGKCLRVAQHPRNIVTHISHCAHDHLLLQSSEDKQLKIWDDRELHLVHEFPRKSHILTHCEFLPDPNYAVTSSNGFNRDGCEITLWDVRQQKLIREYRGHEESANCVMFMPQQVTWKRLLVSVSA</sequence>
<evidence type="ECO:0000256" key="3">
    <source>
        <dbReference type="PROSITE-ProRule" id="PRU00221"/>
    </source>
</evidence>
<dbReference type="InterPro" id="IPR015943">
    <property type="entry name" value="WD40/YVTN_repeat-like_dom_sf"/>
</dbReference>
<dbReference type="PRINTS" id="PR00320">
    <property type="entry name" value="GPROTEINBRPT"/>
</dbReference>
<dbReference type="PROSITE" id="PS50082">
    <property type="entry name" value="WD_REPEATS_2"/>
    <property type="match status" value="2"/>
</dbReference>
<dbReference type="OrthoDB" id="6262491at2759"/>
<dbReference type="EMBL" id="UYRT01092543">
    <property type="protein sequence ID" value="VDN38188.1"/>
    <property type="molecule type" value="Genomic_DNA"/>
</dbReference>
<keyword evidence="5" id="KW-1185">Reference proteome</keyword>
<feature type="repeat" description="WD" evidence="3">
    <location>
        <begin position="100"/>
        <end position="143"/>
    </location>
</feature>
<evidence type="ECO:0000256" key="2">
    <source>
        <dbReference type="ARBA" id="ARBA00022737"/>
    </source>
</evidence>
<reference evidence="6" key="1">
    <citation type="submission" date="2016-06" db="UniProtKB">
        <authorList>
            <consortium name="WormBaseParasite"/>
        </authorList>
    </citation>
    <scope>IDENTIFICATION</scope>
</reference>
<evidence type="ECO:0000313" key="5">
    <source>
        <dbReference type="Proteomes" id="UP000271098"/>
    </source>
</evidence>
<dbReference type="PANTHER" id="PTHR19869:SF1">
    <property type="entry name" value="WD REPEAT-CONTAINING PROTEIN 31"/>
    <property type="match status" value="1"/>
</dbReference>
<dbReference type="PROSITE" id="PS50007">
    <property type="entry name" value="PIPLC_X_DOMAIN"/>
    <property type="match status" value="1"/>
</dbReference>
<proteinExistence type="predicted"/>
<dbReference type="InterPro" id="IPR036322">
    <property type="entry name" value="WD40_repeat_dom_sf"/>
</dbReference>
<dbReference type="Pfam" id="PF00400">
    <property type="entry name" value="WD40"/>
    <property type="match status" value="3"/>
</dbReference>
<dbReference type="Proteomes" id="UP000271098">
    <property type="component" value="Unassembled WGS sequence"/>
</dbReference>
<dbReference type="PANTHER" id="PTHR19869">
    <property type="entry name" value="SPERMATID WD-REPEAT PROTEIN"/>
    <property type="match status" value="1"/>
</dbReference>
<dbReference type="InterPro" id="IPR020472">
    <property type="entry name" value="WD40_PAC1"/>
</dbReference>
<protein>
    <submittedName>
        <fullName evidence="6">WD_REPEATS_REGION domain-containing protein</fullName>
    </submittedName>
</protein>
<evidence type="ECO:0000256" key="1">
    <source>
        <dbReference type="ARBA" id="ARBA00022574"/>
    </source>
</evidence>
<dbReference type="SMART" id="SM00320">
    <property type="entry name" value="WD40"/>
    <property type="match status" value="5"/>
</dbReference>
<gene>
    <name evidence="4" type="ORF">GPUH_LOCUS21418</name>
</gene>
<accession>A0A183EKC7</accession>
<dbReference type="InterPro" id="IPR001680">
    <property type="entry name" value="WD40_rpt"/>
</dbReference>
<dbReference type="InterPro" id="IPR019775">
    <property type="entry name" value="WD40_repeat_CS"/>
</dbReference>
<dbReference type="SUPFAM" id="SSF50978">
    <property type="entry name" value="WD40 repeat-like"/>
    <property type="match status" value="1"/>
</dbReference>
<name>A0A183EKC7_9BILA</name>
<organism evidence="6">
    <name type="scientific">Gongylonema pulchrum</name>
    <dbReference type="NCBI Taxonomy" id="637853"/>
    <lineage>
        <taxon>Eukaryota</taxon>
        <taxon>Metazoa</taxon>
        <taxon>Ecdysozoa</taxon>
        <taxon>Nematoda</taxon>
        <taxon>Chromadorea</taxon>
        <taxon>Rhabditida</taxon>
        <taxon>Spirurina</taxon>
        <taxon>Spiruromorpha</taxon>
        <taxon>Spiruroidea</taxon>
        <taxon>Gongylonematidae</taxon>
        <taxon>Gongylonema</taxon>
    </lineage>
</organism>
<dbReference type="CDD" id="cd00200">
    <property type="entry name" value="WD40"/>
    <property type="match status" value="1"/>
</dbReference>
<dbReference type="PROSITE" id="PS50294">
    <property type="entry name" value="WD_REPEATS_REGION"/>
    <property type="match status" value="1"/>
</dbReference>
<keyword evidence="1 3" id="KW-0853">WD repeat</keyword>
<evidence type="ECO:0000313" key="4">
    <source>
        <dbReference type="EMBL" id="VDN38188.1"/>
    </source>
</evidence>
<dbReference type="InterPro" id="IPR040066">
    <property type="entry name" value="WDR31"/>
</dbReference>
<dbReference type="PROSITE" id="PS00678">
    <property type="entry name" value="WD_REPEATS_1"/>
    <property type="match status" value="1"/>
</dbReference>
<dbReference type="AlphaFoldDB" id="A0A183EKC7"/>
<keyword evidence="2" id="KW-0677">Repeat</keyword>